<gene>
    <name evidence="2" type="ORF">CBR_g434</name>
</gene>
<evidence type="ECO:0000313" key="2">
    <source>
        <dbReference type="EMBL" id="GBG67295.1"/>
    </source>
</evidence>
<keyword evidence="3" id="KW-1185">Reference proteome</keyword>
<proteinExistence type="predicted"/>
<dbReference type="AlphaFoldDB" id="A0A388KB56"/>
<feature type="compositionally biased region" description="Low complexity" evidence="1">
    <location>
        <begin position="132"/>
        <end position="159"/>
    </location>
</feature>
<protein>
    <submittedName>
        <fullName evidence="2">Uncharacterized protein</fullName>
    </submittedName>
</protein>
<feature type="region of interest" description="Disordered" evidence="1">
    <location>
        <begin position="124"/>
        <end position="238"/>
    </location>
</feature>
<feature type="compositionally biased region" description="Low complexity" evidence="1">
    <location>
        <begin position="166"/>
        <end position="201"/>
    </location>
</feature>
<dbReference type="EMBL" id="BFEA01000086">
    <property type="protein sequence ID" value="GBG67295.1"/>
    <property type="molecule type" value="Genomic_DNA"/>
</dbReference>
<name>A0A388KB56_CHABU</name>
<reference evidence="2 3" key="1">
    <citation type="journal article" date="2018" name="Cell">
        <title>The Chara Genome: Secondary Complexity and Implications for Plant Terrestrialization.</title>
        <authorList>
            <person name="Nishiyama T."/>
            <person name="Sakayama H."/>
            <person name="Vries J.D."/>
            <person name="Buschmann H."/>
            <person name="Saint-Marcoux D."/>
            <person name="Ullrich K.K."/>
            <person name="Haas F.B."/>
            <person name="Vanderstraeten L."/>
            <person name="Becker D."/>
            <person name="Lang D."/>
            <person name="Vosolsobe S."/>
            <person name="Rombauts S."/>
            <person name="Wilhelmsson P.K.I."/>
            <person name="Janitza P."/>
            <person name="Kern R."/>
            <person name="Heyl A."/>
            <person name="Rumpler F."/>
            <person name="Villalobos L.I.A.C."/>
            <person name="Clay J.M."/>
            <person name="Skokan R."/>
            <person name="Toyoda A."/>
            <person name="Suzuki Y."/>
            <person name="Kagoshima H."/>
            <person name="Schijlen E."/>
            <person name="Tajeshwar N."/>
            <person name="Catarino B."/>
            <person name="Hetherington A.J."/>
            <person name="Saltykova A."/>
            <person name="Bonnot C."/>
            <person name="Breuninger H."/>
            <person name="Symeonidi A."/>
            <person name="Radhakrishnan G.V."/>
            <person name="Van Nieuwerburgh F."/>
            <person name="Deforce D."/>
            <person name="Chang C."/>
            <person name="Karol K.G."/>
            <person name="Hedrich R."/>
            <person name="Ulvskov P."/>
            <person name="Glockner G."/>
            <person name="Delwiche C.F."/>
            <person name="Petrasek J."/>
            <person name="Van de Peer Y."/>
            <person name="Friml J."/>
            <person name="Beilby M."/>
            <person name="Dolan L."/>
            <person name="Kohara Y."/>
            <person name="Sugano S."/>
            <person name="Fujiyama A."/>
            <person name="Delaux P.-M."/>
            <person name="Quint M."/>
            <person name="TheiBen G."/>
            <person name="Hagemann M."/>
            <person name="Harholt J."/>
            <person name="Dunand C."/>
            <person name="Zachgo S."/>
            <person name="Langdale J."/>
            <person name="Maumus F."/>
            <person name="Straeten D.V.D."/>
            <person name="Gould S.B."/>
            <person name="Rensing S.A."/>
        </authorList>
    </citation>
    <scope>NUCLEOTIDE SEQUENCE [LARGE SCALE GENOMIC DNA]</scope>
    <source>
        <strain evidence="2 3">S276</strain>
    </source>
</reference>
<accession>A0A388KB56</accession>
<sequence length="292" mass="32679">MELGGELQRGADEWLMTLEKECRRLQVIVGELSLQSHEEPEVEGGAISVADWLKDMTDDMLDIIWELEEGPDPQLEACIDWRRVDGMMSTCYALFTESQNPRYMLEERLEGDNDMEDEDWQENGAKEDEDNSGVNNNNNNNDNNNDNNNNNNNNNNNDNNNDKNDNNNGDSINNNGDSINNDNYNDNNNNYVDNNSFNNDSAVGDDGKSNNKDNNNSNNNNNENNNDDHGNSGTGSSDRATNFIIRMVSEMSGSDVDSGKGIGAETKWCFILPPSNLHRELLLAVWLRAGVG</sequence>
<evidence type="ECO:0000313" key="3">
    <source>
        <dbReference type="Proteomes" id="UP000265515"/>
    </source>
</evidence>
<evidence type="ECO:0000256" key="1">
    <source>
        <dbReference type="SAM" id="MobiDB-lite"/>
    </source>
</evidence>
<dbReference type="Proteomes" id="UP000265515">
    <property type="component" value="Unassembled WGS sequence"/>
</dbReference>
<comment type="caution">
    <text evidence="2">The sequence shown here is derived from an EMBL/GenBank/DDBJ whole genome shotgun (WGS) entry which is preliminary data.</text>
</comment>
<feature type="compositionally biased region" description="Low complexity" evidence="1">
    <location>
        <begin position="212"/>
        <end position="224"/>
    </location>
</feature>
<dbReference type="Gramene" id="GBG67295">
    <property type="protein sequence ID" value="GBG67295"/>
    <property type="gene ID" value="CBR_g434"/>
</dbReference>
<organism evidence="2 3">
    <name type="scientific">Chara braunii</name>
    <name type="common">Braun's stonewort</name>
    <dbReference type="NCBI Taxonomy" id="69332"/>
    <lineage>
        <taxon>Eukaryota</taxon>
        <taxon>Viridiplantae</taxon>
        <taxon>Streptophyta</taxon>
        <taxon>Charophyceae</taxon>
        <taxon>Charales</taxon>
        <taxon>Characeae</taxon>
        <taxon>Chara</taxon>
    </lineage>
</organism>